<dbReference type="InterPro" id="IPR005119">
    <property type="entry name" value="LysR_subst-bd"/>
</dbReference>
<dbReference type="EMBL" id="PVTK01000007">
    <property type="protein sequence ID" value="PRY63996.1"/>
    <property type="molecule type" value="Genomic_DNA"/>
</dbReference>
<dbReference type="Pfam" id="PF00126">
    <property type="entry name" value="HTH_1"/>
    <property type="match status" value="1"/>
</dbReference>
<dbReference type="Proteomes" id="UP000237647">
    <property type="component" value="Unassembled WGS sequence"/>
</dbReference>
<keyword evidence="4" id="KW-0804">Transcription</keyword>
<name>A0A2T0V1F3_9GAMM</name>
<dbReference type="AlphaFoldDB" id="A0A2T0V1F3"/>
<dbReference type="FunFam" id="1.10.10.10:FF:000001">
    <property type="entry name" value="LysR family transcriptional regulator"/>
    <property type="match status" value="1"/>
</dbReference>
<dbReference type="PANTHER" id="PTHR30126:SF2">
    <property type="entry name" value="HTH-TYPE TRANSCRIPTIONAL REGULATOR YJIE"/>
    <property type="match status" value="1"/>
</dbReference>
<dbReference type="InterPro" id="IPR000847">
    <property type="entry name" value="LysR_HTH_N"/>
</dbReference>
<dbReference type="InterPro" id="IPR036390">
    <property type="entry name" value="WH_DNA-bd_sf"/>
</dbReference>
<dbReference type="GO" id="GO:0000976">
    <property type="term" value="F:transcription cis-regulatory region binding"/>
    <property type="evidence" value="ECO:0007669"/>
    <property type="project" value="TreeGrafter"/>
</dbReference>
<dbReference type="GO" id="GO:0003700">
    <property type="term" value="F:DNA-binding transcription factor activity"/>
    <property type="evidence" value="ECO:0007669"/>
    <property type="project" value="InterPro"/>
</dbReference>
<evidence type="ECO:0000256" key="1">
    <source>
        <dbReference type="ARBA" id="ARBA00009437"/>
    </source>
</evidence>
<dbReference type="RefSeq" id="WP_106375401.1">
    <property type="nucleotide sequence ID" value="NZ_PVTK01000007.1"/>
</dbReference>
<keyword evidence="7" id="KW-1185">Reference proteome</keyword>
<comment type="caution">
    <text evidence="6">The sequence shown here is derived from an EMBL/GenBank/DDBJ whole genome shotgun (WGS) entry which is preliminary data.</text>
</comment>
<dbReference type="Pfam" id="PF03466">
    <property type="entry name" value="LysR_substrate"/>
    <property type="match status" value="1"/>
</dbReference>
<proteinExistence type="inferred from homology"/>
<comment type="similarity">
    <text evidence="1">Belongs to the LysR transcriptional regulatory family.</text>
</comment>
<keyword evidence="3" id="KW-0238">DNA-binding</keyword>
<evidence type="ECO:0000256" key="4">
    <source>
        <dbReference type="ARBA" id="ARBA00023163"/>
    </source>
</evidence>
<protein>
    <submittedName>
        <fullName evidence="6">LysR family transcriptional regulator</fullName>
    </submittedName>
</protein>
<evidence type="ECO:0000256" key="3">
    <source>
        <dbReference type="ARBA" id="ARBA00023125"/>
    </source>
</evidence>
<dbReference type="OrthoDB" id="6971749at2"/>
<dbReference type="InterPro" id="IPR036388">
    <property type="entry name" value="WH-like_DNA-bd_sf"/>
</dbReference>
<evidence type="ECO:0000313" key="6">
    <source>
        <dbReference type="EMBL" id="PRY63996.1"/>
    </source>
</evidence>
<feature type="domain" description="HTH lysR-type" evidence="5">
    <location>
        <begin position="1"/>
        <end position="58"/>
    </location>
</feature>
<dbReference type="PRINTS" id="PR00039">
    <property type="entry name" value="HTHLYSR"/>
</dbReference>
<sequence>MEIRWLEDFIALARTRHFSRAADDQHVTQPTFSRRIKLLEEEMGVTLINRQTLPLSLTPAGEEFLTLCEQVTDRVRLTRERLREISAGQQRRIMVAAPQSLLAHFLPEWLASSGWENRVQPYLRATGWIAHDYFQALARAECDLAICYWPVGRCDLDIDTSDCHHRVIGHERLIPVTGVTAQGEPHAVLPGTRQQPTPWLAYPKRGLLGSAIKAHLARLPQSTHLIAQSENLYAAGIKELLLLGYGMSWLPERCVSTELAEGTLVRAGDSRWDVPMELRLYRHQKQHHAELDGLWGELPSSSSYSRSQS</sequence>
<dbReference type="PANTHER" id="PTHR30126">
    <property type="entry name" value="HTH-TYPE TRANSCRIPTIONAL REGULATOR"/>
    <property type="match status" value="1"/>
</dbReference>
<accession>A0A2T0V1F3</accession>
<dbReference type="PROSITE" id="PS50931">
    <property type="entry name" value="HTH_LYSR"/>
    <property type="match status" value="1"/>
</dbReference>
<reference evidence="6 7" key="1">
    <citation type="submission" date="2018-03" db="EMBL/GenBank/DDBJ databases">
        <title>Genomic Encyclopedia of Type Strains, Phase III (KMG-III): the genomes of soil and plant-associated and newly described type strains.</title>
        <authorList>
            <person name="Whitman W."/>
        </authorList>
    </citation>
    <scope>NUCLEOTIDE SEQUENCE [LARGE SCALE GENOMIC DNA]</scope>
    <source>
        <strain evidence="6 7">CGMCC 1.12152</strain>
    </source>
</reference>
<evidence type="ECO:0000256" key="2">
    <source>
        <dbReference type="ARBA" id="ARBA00023015"/>
    </source>
</evidence>
<dbReference type="SUPFAM" id="SSF46785">
    <property type="entry name" value="Winged helix' DNA-binding domain"/>
    <property type="match status" value="1"/>
</dbReference>
<gene>
    <name evidence="6" type="ORF">B0H98_107141</name>
</gene>
<evidence type="ECO:0000313" key="7">
    <source>
        <dbReference type="Proteomes" id="UP000237647"/>
    </source>
</evidence>
<dbReference type="SUPFAM" id="SSF53850">
    <property type="entry name" value="Periplasmic binding protein-like II"/>
    <property type="match status" value="1"/>
</dbReference>
<keyword evidence="2" id="KW-0805">Transcription regulation</keyword>
<evidence type="ECO:0000259" key="5">
    <source>
        <dbReference type="PROSITE" id="PS50931"/>
    </source>
</evidence>
<organism evidence="6 7">
    <name type="scientific">Vreelandella songnenensis</name>
    <dbReference type="NCBI Taxonomy" id="1176243"/>
    <lineage>
        <taxon>Bacteria</taxon>
        <taxon>Pseudomonadati</taxon>
        <taxon>Pseudomonadota</taxon>
        <taxon>Gammaproteobacteria</taxon>
        <taxon>Oceanospirillales</taxon>
        <taxon>Halomonadaceae</taxon>
        <taxon>Vreelandella</taxon>
    </lineage>
</organism>
<dbReference type="Gene3D" id="1.10.10.10">
    <property type="entry name" value="Winged helix-like DNA-binding domain superfamily/Winged helix DNA-binding domain"/>
    <property type="match status" value="1"/>
</dbReference>